<feature type="domain" description="FAD-binding FR-type" evidence="10">
    <location>
        <begin position="266"/>
        <end position="371"/>
    </location>
</feature>
<dbReference type="InterPro" id="IPR050415">
    <property type="entry name" value="MRET"/>
</dbReference>
<evidence type="ECO:0000256" key="6">
    <source>
        <dbReference type="ARBA" id="ARBA00023002"/>
    </source>
</evidence>
<evidence type="ECO:0000256" key="1">
    <source>
        <dbReference type="ARBA" id="ARBA00001974"/>
    </source>
</evidence>
<reference evidence="11" key="1">
    <citation type="submission" date="2022-08" db="EMBL/GenBank/DDBJ databases">
        <authorList>
            <person name="Deng Y."/>
            <person name="Han X.-F."/>
            <person name="Zhang Y.-Q."/>
        </authorList>
    </citation>
    <scope>NUCLEOTIDE SEQUENCE</scope>
    <source>
        <strain evidence="11">CPCC 203407</strain>
    </source>
</reference>
<feature type="transmembrane region" description="Helical" evidence="9">
    <location>
        <begin position="168"/>
        <end position="188"/>
    </location>
</feature>
<dbReference type="InterPro" id="IPR017927">
    <property type="entry name" value="FAD-bd_FR_type"/>
</dbReference>
<sequence>MKARLDTLIGRVTMYNLIVGVLVAIAAVALIGSLAGQIFYSPLALLASIAVAVIATVISSWLFARLFRTAPHLPSAVITGLLIFFVFIPTAEPGGLALLALAAVVASASKFLIAIRGRHLLNPVAAAAVVMSVTTLNPSGWWVATPLLLPFVAIGAFLVLYRTRKLTLGVGFIVVATVLITGRMLMLGTPVLDALWLAVGSFPVVFLAGFMLSEPLTLPPRRWQQFVVAGVVSVLLSIPFQIGPVYSSPEIALVVGNIVAFVFGQRRGVRMRYLGSRALTPTSAAFDFEPTAPVRFVPGQYLELTLPHRKVDSRGTRRMFSIASGASAVTAPLSVGVKLSDPSSSFKTALVGLEPGASVRATWVGGDFLLPADTSVPLLLAAGGIGVTPFVSQLLGREGGSRPSDVVLVYSVSGPDELAFLPGLAATGIRVLVTAPTRPEGLPEHWEYLGPGRVTAELLRTAVGDVTSRRAYVSGPPGYVDHVSAELRKAGARRIRTDQFAGY</sequence>
<dbReference type="Gene3D" id="2.40.30.10">
    <property type="entry name" value="Translation factors"/>
    <property type="match status" value="1"/>
</dbReference>
<keyword evidence="2" id="KW-0285">Flavoprotein</keyword>
<dbReference type="SUPFAM" id="SSF52343">
    <property type="entry name" value="Ferredoxin reductase-like, C-terminal NADP-linked domain"/>
    <property type="match status" value="1"/>
</dbReference>
<evidence type="ECO:0000256" key="8">
    <source>
        <dbReference type="ARBA" id="ARBA00023014"/>
    </source>
</evidence>
<dbReference type="InterPro" id="IPR039261">
    <property type="entry name" value="FNR_nucleotide-bd"/>
</dbReference>
<evidence type="ECO:0000256" key="4">
    <source>
        <dbReference type="ARBA" id="ARBA00022723"/>
    </source>
</evidence>
<dbReference type="PRINTS" id="PR00410">
    <property type="entry name" value="PHEHYDRXLASE"/>
</dbReference>
<dbReference type="GO" id="GO:0051537">
    <property type="term" value="F:2 iron, 2 sulfur cluster binding"/>
    <property type="evidence" value="ECO:0007669"/>
    <property type="project" value="UniProtKB-KW"/>
</dbReference>
<comment type="cofactor">
    <cofactor evidence="1">
        <name>FAD</name>
        <dbReference type="ChEBI" id="CHEBI:57692"/>
    </cofactor>
</comment>
<evidence type="ECO:0000256" key="3">
    <source>
        <dbReference type="ARBA" id="ARBA00022714"/>
    </source>
</evidence>
<keyword evidence="3" id="KW-0001">2Fe-2S</keyword>
<dbReference type="Gene3D" id="3.40.50.80">
    <property type="entry name" value="Nucleotide-binding domain of ferredoxin-NADP reductase (FNR) module"/>
    <property type="match status" value="1"/>
</dbReference>
<gene>
    <name evidence="11" type="ORF">N1028_14105</name>
</gene>
<keyword evidence="9" id="KW-0812">Transmembrane</keyword>
<keyword evidence="12" id="KW-1185">Reference proteome</keyword>
<feature type="transmembrane region" description="Helical" evidence="9">
    <location>
        <begin position="248"/>
        <end position="264"/>
    </location>
</feature>
<keyword evidence="4" id="KW-0479">Metal-binding</keyword>
<evidence type="ECO:0000313" key="12">
    <source>
        <dbReference type="Proteomes" id="UP001165587"/>
    </source>
</evidence>
<name>A0AA41XF22_9MICO</name>
<comment type="caution">
    <text evidence="11">The sequence shown here is derived from an EMBL/GenBank/DDBJ whole genome shotgun (WGS) entry which is preliminary data.</text>
</comment>
<feature type="transmembrane region" description="Helical" evidence="9">
    <location>
        <begin position="38"/>
        <end position="63"/>
    </location>
</feature>
<evidence type="ECO:0000313" key="11">
    <source>
        <dbReference type="EMBL" id="MCS5727029.1"/>
    </source>
</evidence>
<dbReference type="PROSITE" id="PS51384">
    <property type="entry name" value="FAD_FR"/>
    <property type="match status" value="1"/>
</dbReference>
<feature type="transmembrane region" description="Helical" evidence="9">
    <location>
        <begin position="142"/>
        <end position="161"/>
    </location>
</feature>
<dbReference type="PANTHER" id="PTHR47354">
    <property type="entry name" value="NADH OXIDOREDUCTASE HCR"/>
    <property type="match status" value="1"/>
</dbReference>
<proteinExistence type="predicted"/>
<organism evidence="11 12">
    <name type="scientific">Herbiconiux oxytropis</name>
    <dbReference type="NCBI Taxonomy" id="2970915"/>
    <lineage>
        <taxon>Bacteria</taxon>
        <taxon>Bacillati</taxon>
        <taxon>Actinomycetota</taxon>
        <taxon>Actinomycetes</taxon>
        <taxon>Micrococcales</taxon>
        <taxon>Microbacteriaceae</taxon>
        <taxon>Herbiconiux</taxon>
    </lineage>
</organism>
<evidence type="ECO:0000256" key="7">
    <source>
        <dbReference type="ARBA" id="ARBA00023004"/>
    </source>
</evidence>
<feature type="transmembrane region" description="Helical" evidence="9">
    <location>
        <begin position="194"/>
        <end position="213"/>
    </location>
</feature>
<feature type="transmembrane region" description="Helical" evidence="9">
    <location>
        <begin position="12"/>
        <end position="32"/>
    </location>
</feature>
<keyword evidence="9" id="KW-0472">Membrane</keyword>
<evidence type="ECO:0000256" key="2">
    <source>
        <dbReference type="ARBA" id="ARBA00022630"/>
    </source>
</evidence>
<keyword evidence="9" id="KW-1133">Transmembrane helix</keyword>
<evidence type="ECO:0000256" key="5">
    <source>
        <dbReference type="ARBA" id="ARBA00022827"/>
    </source>
</evidence>
<evidence type="ECO:0000256" key="9">
    <source>
        <dbReference type="SAM" id="Phobius"/>
    </source>
</evidence>
<keyword evidence="7" id="KW-0408">Iron</keyword>
<keyword evidence="5" id="KW-0274">FAD</keyword>
<accession>A0AA41XF22</accession>
<dbReference type="AlphaFoldDB" id="A0AA41XF22"/>
<dbReference type="InterPro" id="IPR017938">
    <property type="entry name" value="Riboflavin_synthase-like_b-brl"/>
</dbReference>
<dbReference type="Proteomes" id="UP001165587">
    <property type="component" value="Unassembled WGS sequence"/>
</dbReference>
<dbReference type="RefSeq" id="WP_259530004.1">
    <property type="nucleotide sequence ID" value="NZ_JANLCK010000008.1"/>
</dbReference>
<protein>
    <submittedName>
        <fullName evidence="11">FAD-dependent oxidoreductase</fullName>
    </submittedName>
</protein>
<keyword evidence="8" id="KW-0411">Iron-sulfur</keyword>
<dbReference type="GO" id="GO:0046872">
    <property type="term" value="F:metal ion binding"/>
    <property type="evidence" value="ECO:0007669"/>
    <property type="project" value="UniProtKB-KW"/>
</dbReference>
<dbReference type="CDD" id="cd00322">
    <property type="entry name" value="FNR_like"/>
    <property type="match status" value="1"/>
</dbReference>
<feature type="transmembrane region" description="Helical" evidence="9">
    <location>
        <begin position="225"/>
        <end position="242"/>
    </location>
</feature>
<dbReference type="GO" id="GO:0016491">
    <property type="term" value="F:oxidoreductase activity"/>
    <property type="evidence" value="ECO:0007669"/>
    <property type="project" value="UniProtKB-KW"/>
</dbReference>
<keyword evidence="6" id="KW-0560">Oxidoreductase</keyword>
<evidence type="ECO:0000259" key="10">
    <source>
        <dbReference type="PROSITE" id="PS51384"/>
    </source>
</evidence>
<dbReference type="EMBL" id="JANLCK010000008">
    <property type="protein sequence ID" value="MCS5727029.1"/>
    <property type="molecule type" value="Genomic_DNA"/>
</dbReference>
<dbReference type="SUPFAM" id="SSF63380">
    <property type="entry name" value="Riboflavin synthase domain-like"/>
    <property type="match status" value="1"/>
</dbReference>
<dbReference type="PANTHER" id="PTHR47354:SF6">
    <property type="entry name" value="NADH OXIDOREDUCTASE HCR"/>
    <property type="match status" value="1"/>
</dbReference>